<proteinExistence type="predicted"/>
<evidence type="ECO:0000313" key="2">
    <source>
        <dbReference type="Proteomes" id="UP001180020"/>
    </source>
</evidence>
<organism evidence="1 2">
    <name type="scientific">Acorus calamus</name>
    <name type="common">Sweet flag</name>
    <dbReference type="NCBI Taxonomy" id="4465"/>
    <lineage>
        <taxon>Eukaryota</taxon>
        <taxon>Viridiplantae</taxon>
        <taxon>Streptophyta</taxon>
        <taxon>Embryophyta</taxon>
        <taxon>Tracheophyta</taxon>
        <taxon>Spermatophyta</taxon>
        <taxon>Magnoliopsida</taxon>
        <taxon>Liliopsida</taxon>
        <taxon>Acoraceae</taxon>
        <taxon>Acorus</taxon>
    </lineage>
</organism>
<gene>
    <name evidence="1" type="ORF">QJS10_CPA03g00307</name>
</gene>
<sequence>MFNKYLASEAASSLIVSYISLYSSCSSATSGQSLEWPYRKIKLVSSLQGEIPQLSDGYFVYRKQI</sequence>
<dbReference type="Proteomes" id="UP001180020">
    <property type="component" value="Unassembled WGS sequence"/>
</dbReference>
<name>A0AAV9F3S1_ACOCL</name>
<protein>
    <recommendedName>
        <fullName evidence="3">Secreted protein</fullName>
    </recommendedName>
</protein>
<keyword evidence="2" id="KW-1185">Reference proteome</keyword>
<accession>A0AAV9F3S1</accession>
<dbReference type="EMBL" id="JAUJYO010000003">
    <property type="protein sequence ID" value="KAK1320661.1"/>
    <property type="molecule type" value="Genomic_DNA"/>
</dbReference>
<reference evidence="1" key="1">
    <citation type="journal article" date="2023" name="Nat. Commun.">
        <title>Diploid and tetraploid genomes of Acorus and the evolution of monocots.</title>
        <authorList>
            <person name="Ma L."/>
            <person name="Liu K.W."/>
            <person name="Li Z."/>
            <person name="Hsiao Y.Y."/>
            <person name="Qi Y."/>
            <person name="Fu T."/>
            <person name="Tang G.D."/>
            <person name="Zhang D."/>
            <person name="Sun W.H."/>
            <person name="Liu D.K."/>
            <person name="Li Y."/>
            <person name="Chen G.Z."/>
            <person name="Liu X.D."/>
            <person name="Liao X.Y."/>
            <person name="Jiang Y.T."/>
            <person name="Yu X."/>
            <person name="Hao Y."/>
            <person name="Huang J."/>
            <person name="Zhao X.W."/>
            <person name="Ke S."/>
            <person name="Chen Y.Y."/>
            <person name="Wu W.L."/>
            <person name="Hsu J.L."/>
            <person name="Lin Y.F."/>
            <person name="Huang M.D."/>
            <person name="Li C.Y."/>
            <person name="Huang L."/>
            <person name="Wang Z.W."/>
            <person name="Zhao X."/>
            <person name="Zhong W.Y."/>
            <person name="Peng D.H."/>
            <person name="Ahmad S."/>
            <person name="Lan S."/>
            <person name="Zhang J.S."/>
            <person name="Tsai W.C."/>
            <person name="Van de Peer Y."/>
            <person name="Liu Z.J."/>
        </authorList>
    </citation>
    <scope>NUCLEOTIDE SEQUENCE</scope>
    <source>
        <strain evidence="1">CP</strain>
    </source>
</reference>
<evidence type="ECO:0008006" key="3">
    <source>
        <dbReference type="Google" id="ProtNLM"/>
    </source>
</evidence>
<evidence type="ECO:0000313" key="1">
    <source>
        <dbReference type="EMBL" id="KAK1320661.1"/>
    </source>
</evidence>
<reference evidence="1" key="2">
    <citation type="submission" date="2023-06" db="EMBL/GenBank/DDBJ databases">
        <authorList>
            <person name="Ma L."/>
            <person name="Liu K.-W."/>
            <person name="Li Z."/>
            <person name="Hsiao Y.-Y."/>
            <person name="Qi Y."/>
            <person name="Fu T."/>
            <person name="Tang G."/>
            <person name="Zhang D."/>
            <person name="Sun W.-H."/>
            <person name="Liu D.-K."/>
            <person name="Li Y."/>
            <person name="Chen G.-Z."/>
            <person name="Liu X.-D."/>
            <person name="Liao X.-Y."/>
            <person name="Jiang Y.-T."/>
            <person name="Yu X."/>
            <person name="Hao Y."/>
            <person name="Huang J."/>
            <person name="Zhao X.-W."/>
            <person name="Ke S."/>
            <person name="Chen Y.-Y."/>
            <person name="Wu W.-L."/>
            <person name="Hsu J.-L."/>
            <person name="Lin Y.-F."/>
            <person name="Huang M.-D."/>
            <person name="Li C.-Y."/>
            <person name="Huang L."/>
            <person name="Wang Z.-W."/>
            <person name="Zhao X."/>
            <person name="Zhong W.-Y."/>
            <person name="Peng D.-H."/>
            <person name="Ahmad S."/>
            <person name="Lan S."/>
            <person name="Zhang J.-S."/>
            <person name="Tsai W.-C."/>
            <person name="Van De Peer Y."/>
            <person name="Liu Z.-J."/>
        </authorList>
    </citation>
    <scope>NUCLEOTIDE SEQUENCE</scope>
    <source>
        <strain evidence="1">CP</strain>
        <tissue evidence="1">Leaves</tissue>
    </source>
</reference>
<comment type="caution">
    <text evidence="1">The sequence shown here is derived from an EMBL/GenBank/DDBJ whole genome shotgun (WGS) entry which is preliminary data.</text>
</comment>
<dbReference type="AlphaFoldDB" id="A0AAV9F3S1"/>